<reference evidence="2" key="1">
    <citation type="journal article" date="2017" name="Mycologia">
        <title>Fusarium algeriense, sp. nov., a novel toxigenic crown rot pathogen of durum wheat from Algeria is nested in the Fusarium burgessii species complex.</title>
        <authorList>
            <person name="Laraba I."/>
            <person name="Keddad A."/>
            <person name="Boureghda H."/>
            <person name="Abdallah N."/>
            <person name="Vaughan M.M."/>
            <person name="Proctor R.H."/>
            <person name="Busman M."/>
            <person name="O'Donnell K."/>
        </authorList>
    </citation>
    <scope>NUCLEOTIDE SEQUENCE</scope>
    <source>
        <strain evidence="2">NRRL 25174</strain>
    </source>
</reference>
<accession>A0A9P5AE99</accession>
<organism evidence="2 3">
    <name type="scientific">Fusarium beomiforme</name>
    <dbReference type="NCBI Taxonomy" id="44412"/>
    <lineage>
        <taxon>Eukaryota</taxon>
        <taxon>Fungi</taxon>
        <taxon>Dikarya</taxon>
        <taxon>Ascomycota</taxon>
        <taxon>Pezizomycotina</taxon>
        <taxon>Sordariomycetes</taxon>
        <taxon>Hypocreomycetidae</taxon>
        <taxon>Hypocreales</taxon>
        <taxon>Nectriaceae</taxon>
        <taxon>Fusarium</taxon>
        <taxon>Fusarium burgessii species complex</taxon>
    </lineage>
</organism>
<dbReference type="GO" id="GO:0006487">
    <property type="term" value="P:protein N-linked glycosylation"/>
    <property type="evidence" value="ECO:0007669"/>
    <property type="project" value="TreeGrafter"/>
</dbReference>
<dbReference type="GO" id="GO:0000136">
    <property type="term" value="C:mannan polymerase complex"/>
    <property type="evidence" value="ECO:0007669"/>
    <property type="project" value="TreeGrafter"/>
</dbReference>
<evidence type="ECO:0000256" key="1">
    <source>
        <dbReference type="ARBA" id="ARBA00009003"/>
    </source>
</evidence>
<dbReference type="InterPro" id="IPR007577">
    <property type="entry name" value="GlycoTrfase_DXD_sugar-bd_CS"/>
</dbReference>
<dbReference type="InterPro" id="IPR029044">
    <property type="entry name" value="Nucleotide-diphossugar_trans"/>
</dbReference>
<comment type="caution">
    <text evidence="2">The sequence shown here is derived from an EMBL/GenBank/DDBJ whole genome shotgun (WGS) entry which is preliminary data.</text>
</comment>
<reference evidence="2" key="2">
    <citation type="submission" date="2020-02" db="EMBL/GenBank/DDBJ databases">
        <title>Identification and distribution of gene clusters putatively required for synthesis of sphingolipid metabolism inhibitors in phylogenetically diverse species of the filamentous fungus Fusarium.</title>
        <authorList>
            <person name="Kim H.-S."/>
            <person name="Busman M."/>
            <person name="Brown D.W."/>
            <person name="Divon H."/>
            <person name="Uhlig S."/>
            <person name="Proctor R.H."/>
        </authorList>
    </citation>
    <scope>NUCLEOTIDE SEQUENCE</scope>
    <source>
        <strain evidence="2">NRRL 25174</strain>
    </source>
</reference>
<dbReference type="AlphaFoldDB" id="A0A9P5AE99"/>
<dbReference type="Gene3D" id="3.90.550.20">
    <property type="match status" value="1"/>
</dbReference>
<proteinExistence type="inferred from homology"/>
<comment type="similarity">
    <text evidence="1">Belongs to the glycosyltransferase 32 family.</text>
</comment>
<dbReference type="EMBL" id="PVQB02000430">
    <property type="protein sequence ID" value="KAF4337245.1"/>
    <property type="molecule type" value="Genomic_DNA"/>
</dbReference>
<dbReference type="FunFam" id="3.90.550.20:FF:000004">
    <property type="entry name" value="Glycosyltransferase family 32 protein"/>
    <property type="match status" value="1"/>
</dbReference>
<dbReference type="Pfam" id="PF04488">
    <property type="entry name" value="Gly_transf_sug"/>
    <property type="match status" value="1"/>
</dbReference>
<gene>
    <name evidence="2" type="ORF">FBEOM_8834</name>
</gene>
<name>A0A9P5AE99_9HYPO</name>
<dbReference type="SUPFAM" id="SSF53448">
    <property type="entry name" value="Nucleotide-diphospho-sugar transferases"/>
    <property type="match status" value="1"/>
</dbReference>
<sequence>MDLRTTIEKSFDSLSVQSSHSIQTGRFPHKIWQQWACSPPSFAEQEVERAKSWTETNPEWRWEVLTHATALDYVESHFGSHALNRPDIVEFFRDINSRIIKADLLRYLVMYIEGGVYADIDVEALKPIHEFIPDGFDEADIDIVIGIETDEPKFKDHPILGGLSRSFVQWTFLCRPRLPVMMRMVENAMANIQQLAKEQEVPISQVKMDFYQIIGNSGPGLFTKVIMQHMEKSNSQKLPITWDIFHQMDQPKLVSRVLVLPVQAFAAGQTHSRSGTTHDVPAALVKHHYGASNWTSWHPRYKHPVYGEVENCLFDIDCVRKWEKNVKVYRGYEFS</sequence>
<dbReference type="InterPro" id="IPR039367">
    <property type="entry name" value="Och1-like"/>
</dbReference>
<dbReference type="Proteomes" id="UP000730481">
    <property type="component" value="Unassembled WGS sequence"/>
</dbReference>
<evidence type="ECO:0000313" key="3">
    <source>
        <dbReference type="Proteomes" id="UP000730481"/>
    </source>
</evidence>
<protein>
    <submittedName>
        <fullName evidence="2">Initiation-specific alpha-1 6-mannosyltransferase</fullName>
    </submittedName>
</protein>
<dbReference type="GO" id="GO:0000009">
    <property type="term" value="F:alpha-1,6-mannosyltransferase activity"/>
    <property type="evidence" value="ECO:0007669"/>
    <property type="project" value="InterPro"/>
</dbReference>
<dbReference type="OrthoDB" id="409543at2759"/>
<evidence type="ECO:0000313" key="2">
    <source>
        <dbReference type="EMBL" id="KAF4337245.1"/>
    </source>
</evidence>
<keyword evidence="3" id="KW-1185">Reference proteome</keyword>
<dbReference type="PANTHER" id="PTHR31834:SF8">
    <property type="entry name" value="TRANSFERASE, PUTATIVE (AFU_ORTHOLOGUE AFUA_6G14040)-RELATED"/>
    <property type="match status" value="1"/>
</dbReference>
<dbReference type="PANTHER" id="PTHR31834">
    <property type="entry name" value="INITIATION-SPECIFIC ALPHA-1,6-MANNOSYLTRANSFERASE"/>
    <property type="match status" value="1"/>
</dbReference>